<dbReference type="EMBL" id="KK107356">
    <property type="protein sequence ID" value="EZA52045.1"/>
    <property type="molecule type" value="Genomic_DNA"/>
</dbReference>
<gene>
    <name evidence="1" type="ORF">X777_09066</name>
</gene>
<proteinExistence type="predicted"/>
<dbReference type="AlphaFoldDB" id="A0A026W7L3"/>
<evidence type="ECO:0000313" key="1">
    <source>
        <dbReference type="EMBL" id="EZA52045.1"/>
    </source>
</evidence>
<accession>A0A026W7L3</accession>
<reference evidence="1 2" key="1">
    <citation type="journal article" date="2014" name="Curr. Biol.">
        <title>The genome of the clonal raider ant Cerapachys biroi.</title>
        <authorList>
            <person name="Oxley P.R."/>
            <person name="Ji L."/>
            <person name="Fetter-Pruneda I."/>
            <person name="McKenzie S.K."/>
            <person name="Li C."/>
            <person name="Hu H."/>
            <person name="Zhang G."/>
            <person name="Kronauer D.J."/>
        </authorList>
    </citation>
    <scope>NUCLEOTIDE SEQUENCE [LARGE SCALE GENOMIC DNA]</scope>
</reference>
<keyword evidence="2" id="KW-1185">Reference proteome</keyword>
<name>A0A026W7L3_OOCBI</name>
<evidence type="ECO:0000313" key="2">
    <source>
        <dbReference type="Proteomes" id="UP000053097"/>
    </source>
</evidence>
<feature type="non-terminal residue" evidence="1">
    <location>
        <position position="1"/>
    </location>
</feature>
<protein>
    <submittedName>
        <fullName evidence="1">Uncharacterized protein</fullName>
    </submittedName>
</protein>
<sequence>TTSTEKHKSISRFKKHFGTILEKQINLLGCQNHIKRLISILREKRDKFDNIFTEYEKFSCSIGVEIKVPRIVLKQTKRANYFTEDPKEYYKLSLFLPCVDSLISSLSIRFSEENSSIFNLFH</sequence>
<dbReference type="OMA" id="TKRANYF"/>
<dbReference type="Proteomes" id="UP000053097">
    <property type="component" value="Unassembled WGS sequence"/>
</dbReference>
<organism evidence="1 2">
    <name type="scientific">Ooceraea biroi</name>
    <name type="common">Clonal raider ant</name>
    <name type="synonym">Cerapachys biroi</name>
    <dbReference type="NCBI Taxonomy" id="2015173"/>
    <lineage>
        <taxon>Eukaryota</taxon>
        <taxon>Metazoa</taxon>
        <taxon>Ecdysozoa</taxon>
        <taxon>Arthropoda</taxon>
        <taxon>Hexapoda</taxon>
        <taxon>Insecta</taxon>
        <taxon>Pterygota</taxon>
        <taxon>Neoptera</taxon>
        <taxon>Endopterygota</taxon>
        <taxon>Hymenoptera</taxon>
        <taxon>Apocrita</taxon>
        <taxon>Aculeata</taxon>
        <taxon>Formicoidea</taxon>
        <taxon>Formicidae</taxon>
        <taxon>Dorylinae</taxon>
        <taxon>Ooceraea</taxon>
    </lineage>
</organism>